<gene>
    <name evidence="6" type="ORF">TRIP_B250309</name>
</gene>
<dbReference type="Gene3D" id="1.10.10.10">
    <property type="entry name" value="Winged helix-like DNA-binding domain superfamily/Winged helix DNA-binding domain"/>
    <property type="match status" value="1"/>
</dbReference>
<evidence type="ECO:0000313" key="6">
    <source>
        <dbReference type="EMBL" id="VBB43214.1"/>
    </source>
</evidence>
<dbReference type="InterPro" id="IPR036388">
    <property type="entry name" value="WH-like_DNA-bd_sf"/>
</dbReference>
<protein>
    <submittedName>
        <fullName evidence="6">Transcriptional regulator, IclR family</fullName>
    </submittedName>
</protein>
<dbReference type="GO" id="GO:0003677">
    <property type="term" value="F:DNA binding"/>
    <property type="evidence" value="ECO:0007669"/>
    <property type="project" value="UniProtKB-KW"/>
</dbReference>
<dbReference type="SMART" id="SM00346">
    <property type="entry name" value="HTH_ICLR"/>
    <property type="match status" value="1"/>
</dbReference>
<proteinExistence type="predicted"/>
<evidence type="ECO:0000256" key="1">
    <source>
        <dbReference type="ARBA" id="ARBA00023015"/>
    </source>
</evidence>
<dbReference type="GO" id="GO:0003700">
    <property type="term" value="F:DNA-binding transcription factor activity"/>
    <property type="evidence" value="ECO:0007669"/>
    <property type="project" value="TreeGrafter"/>
</dbReference>
<dbReference type="Gene3D" id="3.30.450.40">
    <property type="match status" value="1"/>
</dbReference>
<dbReference type="InterPro" id="IPR036390">
    <property type="entry name" value="WH_DNA-bd_sf"/>
</dbReference>
<keyword evidence="1" id="KW-0805">Transcription regulation</keyword>
<dbReference type="PANTHER" id="PTHR30136">
    <property type="entry name" value="HELIX-TURN-HELIX TRANSCRIPTIONAL REGULATOR, ICLR FAMILY"/>
    <property type="match status" value="1"/>
</dbReference>
<evidence type="ECO:0000256" key="2">
    <source>
        <dbReference type="ARBA" id="ARBA00023125"/>
    </source>
</evidence>
<dbReference type="InterPro" id="IPR050707">
    <property type="entry name" value="HTH_MetabolicPath_Reg"/>
</dbReference>
<dbReference type="InterPro" id="IPR029016">
    <property type="entry name" value="GAF-like_dom_sf"/>
</dbReference>
<dbReference type="EMBL" id="UPXX01000018">
    <property type="protein sequence ID" value="VBB43214.1"/>
    <property type="molecule type" value="Genomic_DNA"/>
</dbReference>
<dbReference type="PROSITE" id="PS51077">
    <property type="entry name" value="HTH_ICLR"/>
    <property type="match status" value="1"/>
</dbReference>
<dbReference type="PANTHER" id="PTHR30136:SF35">
    <property type="entry name" value="HTH-TYPE TRANSCRIPTIONAL REGULATOR RV1719"/>
    <property type="match status" value="1"/>
</dbReference>
<feature type="domain" description="HTH iclR-type" evidence="4">
    <location>
        <begin position="9"/>
        <end position="71"/>
    </location>
</feature>
<dbReference type="InterPro" id="IPR005471">
    <property type="entry name" value="Tscrpt_reg_IclR_N"/>
</dbReference>
<name>A0A653A5H4_UNCDX</name>
<dbReference type="SUPFAM" id="SSF55781">
    <property type="entry name" value="GAF domain-like"/>
    <property type="match status" value="1"/>
</dbReference>
<evidence type="ECO:0000259" key="4">
    <source>
        <dbReference type="PROSITE" id="PS51077"/>
    </source>
</evidence>
<evidence type="ECO:0000256" key="3">
    <source>
        <dbReference type="ARBA" id="ARBA00023163"/>
    </source>
</evidence>
<keyword evidence="2" id="KW-0238">DNA-binding</keyword>
<dbReference type="PROSITE" id="PS51078">
    <property type="entry name" value="ICLR_ED"/>
    <property type="match status" value="1"/>
</dbReference>
<organism evidence="6">
    <name type="scientific">Uncultured Desulfatiglans sp</name>
    <dbReference type="NCBI Taxonomy" id="1748965"/>
    <lineage>
        <taxon>Bacteria</taxon>
        <taxon>Pseudomonadati</taxon>
        <taxon>Thermodesulfobacteriota</taxon>
        <taxon>Desulfobacteria</taxon>
        <taxon>Desulfatiglandales</taxon>
        <taxon>Desulfatiglandaceae</taxon>
        <taxon>Desulfatiglans</taxon>
        <taxon>environmental samples</taxon>
    </lineage>
</organism>
<dbReference type="InterPro" id="IPR014757">
    <property type="entry name" value="Tscrpt_reg_IclR_C"/>
</dbReference>
<feature type="domain" description="IclR-ED" evidence="5">
    <location>
        <begin position="72"/>
        <end position="255"/>
    </location>
</feature>
<keyword evidence="3" id="KW-0804">Transcription</keyword>
<dbReference type="AlphaFoldDB" id="A0A653A5H4"/>
<evidence type="ECO:0000259" key="5">
    <source>
        <dbReference type="PROSITE" id="PS51078"/>
    </source>
</evidence>
<dbReference type="Pfam" id="PF09339">
    <property type="entry name" value="HTH_IclR"/>
    <property type="match status" value="1"/>
</dbReference>
<accession>A0A653A5H4</accession>
<dbReference type="SUPFAM" id="SSF46785">
    <property type="entry name" value="Winged helix' DNA-binding domain"/>
    <property type="match status" value="1"/>
</dbReference>
<reference evidence="6" key="1">
    <citation type="submission" date="2018-07" db="EMBL/GenBank/DDBJ databases">
        <authorList>
            <consortium name="Genoscope - CEA"/>
            <person name="William W."/>
        </authorList>
    </citation>
    <scope>NUCLEOTIDE SEQUENCE</scope>
    <source>
        <strain evidence="6">IK1</strain>
    </source>
</reference>
<dbReference type="Pfam" id="PF01614">
    <property type="entry name" value="IclR_C"/>
    <property type="match status" value="1"/>
</dbReference>
<dbReference type="GO" id="GO:0045892">
    <property type="term" value="P:negative regulation of DNA-templated transcription"/>
    <property type="evidence" value="ECO:0007669"/>
    <property type="project" value="TreeGrafter"/>
</dbReference>
<sequence length="271" mass="29445">MAAETDKGFGSLEKAIRILCLFDAETRERSAQEISNSLNIPLSTTYNYLKVFLRNDILSKDENSGKFRLGWKVFKLGVLAAANVSLLEIAAPYLLSIARRTQETVVLALIDGLDLLCVDTIESIRPVKLTMKRGARLPMHAGAPGKVLLAYNERSFLDEVIQSRGLPKVNRNTITDAKALGRELEVIREQGYSQSDSEVDSGAAALAVPILDYTGRAVASVSLIGSLEAILGRHRAGLVEILKEASEGISEKLGWVRPASLIKQGPESIGK</sequence>